<dbReference type="EMBL" id="CP040908">
    <property type="protein sequence ID" value="QLL59156.1"/>
    <property type="molecule type" value="Genomic_DNA"/>
</dbReference>
<dbReference type="KEGG" id="efal:FH779_14155"/>
<sequence length="73" mass="8340">MEILLESWNEGFQKVCLTKLQMDLLKLSLKESKNNVDNLLDGKKVIIRINDIELGNLFIKEINKIGVNAVVLE</sequence>
<gene>
    <name evidence="1" type="ORF">FH779_14155</name>
</gene>
<organism evidence="1 2">
    <name type="scientific">Empedobacter falsenii</name>
    <dbReference type="NCBI Taxonomy" id="343874"/>
    <lineage>
        <taxon>Bacteria</taxon>
        <taxon>Pseudomonadati</taxon>
        <taxon>Bacteroidota</taxon>
        <taxon>Flavobacteriia</taxon>
        <taxon>Flavobacteriales</taxon>
        <taxon>Weeksellaceae</taxon>
        <taxon>Empedobacter</taxon>
    </lineage>
</organism>
<protein>
    <submittedName>
        <fullName evidence="1">Uncharacterized protein</fullName>
    </submittedName>
</protein>
<dbReference type="GeneID" id="78402623"/>
<evidence type="ECO:0000313" key="1">
    <source>
        <dbReference type="EMBL" id="QLL59156.1"/>
    </source>
</evidence>
<reference evidence="1 2" key="1">
    <citation type="submission" date="2019-06" db="EMBL/GenBank/DDBJ databases">
        <title>Emergence of pandrug resistant Empedobacter falsenii in China.</title>
        <authorList>
            <person name="Dong N."/>
            <person name="Chen S."/>
            <person name="Zhang R."/>
        </authorList>
    </citation>
    <scope>NUCLEOTIDE SEQUENCE [LARGE SCALE GENOMIC DNA]</scope>
    <source>
        <strain evidence="1 2">1681-1</strain>
    </source>
</reference>
<evidence type="ECO:0000313" key="2">
    <source>
        <dbReference type="Proteomes" id="UP000510643"/>
    </source>
</evidence>
<proteinExistence type="predicted"/>
<dbReference type="AlphaFoldDB" id="A0A7H9DWU6"/>
<dbReference type="Proteomes" id="UP000510643">
    <property type="component" value="Chromosome"/>
</dbReference>
<accession>A0A7H9DWU6</accession>
<dbReference type="RefSeq" id="WP_180905167.1">
    <property type="nucleotide sequence ID" value="NZ_CP040908.1"/>
</dbReference>
<name>A0A7H9DWU6_9FLAO</name>
<keyword evidence="2" id="KW-1185">Reference proteome</keyword>